<accession>A0A2A9NSR6</accession>
<dbReference type="PANTHER" id="PTHR28307">
    <property type="entry name" value="PROTEIN PAL1"/>
    <property type="match status" value="1"/>
</dbReference>
<reference evidence="2 3" key="1">
    <citation type="submission" date="2014-02" db="EMBL/GenBank/DDBJ databases">
        <title>Transposable element dynamics among asymbiotic and ectomycorrhizal Amanita fungi.</title>
        <authorList>
            <consortium name="DOE Joint Genome Institute"/>
            <person name="Hess J."/>
            <person name="Skrede I."/>
            <person name="Wolfe B."/>
            <person name="LaButti K."/>
            <person name="Ohm R.A."/>
            <person name="Grigoriev I.V."/>
            <person name="Pringle A."/>
        </authorList>
    </citation>
    <scope>NUCLEOTIDE SEQUENCE [LARGE SCALE GENOMIC DNA]</scope>
    <source>
        <strain evidence="2 3">SKay4041</strain>
    </source>
</reference>
<evidence type="ECO:0008006" key="4">
    <source>
        <dbReference type="Google" id="ProtNLM"/>
    </source>
</evidence>
<dbReference type="AlphaFoldDB" id="A0A2A9NSR6"/>
<proteinExistence type="predicted"/>
<evidence type="ECO:0000313" key="2">
    <source>
        <dbReference type="EMBL" id="PFH50816.1"/>
    </source>
</evidence>
<name>A0A2A9NSR6_9AGAR</name>
<dbReference type="PANTHER" id="PTHR28307:SF2">
    <property type="entry name" value="PROTEIN PAL1"/>
    <property type="match status" value="1"/>
</dbReference>
<dbReference type="InterPro" id="IPR013226">
    <property type="entry name" value="Pal1"/>
</dbReference>
<dbReference type="EMBL" id="KZ301997">
    <property type="protein sequence ID" value="PFH50816.1"/>
    <property type="molecule type" value="Genomic_DNA"/>
</dbReference>
<evidence type="ECO:0000256" key="1">
    <source>
        <dbReference type="SAM" id="MobiDB-lite"/>
    </source>
</evidence>
<dbReference type="STRING" id="703135.A0A2A9NSR6"/>
<dbReference type="Proteomes" id="UP000242287">
    <property type="component" value="Unassembled WGS sequence"/>
</dbReference>
<feature type="compositionally biased region" description="Polar residues" evidence="1">
    <location>
        <begin position="292"/>
        <end position="331"/>
    </location>
</feature>
<feature type="compositionally biased region" description="Polar residues" evidence="1">
    <location>
        <begin position="38"/>
        <end position="55"/>
    </location>
</feature>
<evidence type="ECO:0000313" key="3">
    <source>
        <dbReference type="Proteomes" id="UP000242287"/>
    </source>
</evidence>
<gene>
    <name evidence="2" type="ORF">AMATHDRAFT_47623</name>
</gene>
<feature type="region of interest" description="Disordered" evidence="1">
    <location>
        <begin position="26"/>
        <end position="88"/>
    </location>
</feature>
<feature type="region of interest" description="Disordered" evidence="1">
    <location>
        <begin position="191"/>
        <end position="381"/>
    </location>
</feature>
<feature type="compositionally biased region" description="Basic residues" evidence="1">
    <location>
        <begin position="265"/>
        <end position="276"/>
    </location>
</feature>
<feature type="compositionally biased region" description="Basic residues" evidence="1">
    <location>
        <begin position="74"/>
        <end position="85"/>
    </location>
</feature>
<dbReference type="Pfam" id="PF08316">
    <property type="entry name" value="Pal1"/>
    <property type="match status" value="1"/>
</dbReference>
<sequence length="397" mass="43152">MPAPVPKSGILSRDVYSNEVEAVKDTVVVRGHSDQSPRNRVGRSQTAVPGNNPRTTARRSHSQDSGGITERNRQPGKSRSGKKGSQHADVIDRLDFTSVGPMFHHDGPFDACAPSRNRQRNMAPIHAWTFNHDEAALRQYGDNAYSGTHAHDVFSNEYPDPPKKKVDAIAEAWGIHEPEPYEEFFAGGGRGDGETPTSSIYNGRDAHNSLGRGTASRRKEENQTARPRMATRRTVPPPQPILVPDPIESLTDIYGPSSSPGAVPKRSKSLMQRIRRMRDAPNVPVSAADYDQPSSPGSPSETSRPTHRSQNSFLGRLAGSNSRNGASQSISEKPEPYVLIEPHNKQLPATPGISRRDGPGDSAPALTYSESNPTPGVHGLGRKTSLIQKVGRVVRGR</sequence>
<protein>
    <recommendedName>
        <fullName evidence="4">Pal1 cell morphology protein</fullName>
    </recommendedName>
</protein>
<organism evidence="2 3">
    <name type="scientific">Amanita thiersii Skay4041</name>
    <dbReference type="NCBI Taxonomy" id="703135"/>
    <lineage>
        <taxon>Eukaryota</taxon>
        <taxon>Fungi</taxon>
        <taxon>Dikarya</taxon>
        <taxon>Basidiomycota</taxon>
        <taxon>Agaricomycotina</taxon>
        <taxon>Agaricomycetes</taxon>
        <taxon>Agaricomycetidae</taxon>
        <taxon>Agaricales</taxon>
        <taxon>Pluteineae</taxon>
        <taxon>Amanitaceae</taxon>
        <taxon>Amanita</taxon>
    </lineage>
</organism>
<dbReference type="GO" id="GO:0005737">
    <property type="term" value="C:cytoplasm"/>
    <property type="evidence" value="ECO:0007669"/>
    <property type="project" value="TreeGrafter"/>
</dbReference>
<keyword evidence="3" id="KW-1185">Reference proteome</keyword>
<dbReference type="OrthoDB" id="5352132at2759"/>